<protein>
    <submittedName>
        <fullName evidence="1">Uncharacterized protein</fullName>
    </submittedName>
</protein>
<dbReference type="EMBL" id="GBXM01056976">
    <property type="protein sequence ID" value="JAH51601.1"/>
    <property type="molecule type" value="Transcribed_RNA"/>
</dbReference>
<proteinExistence type="predicted"/>
<evidence type="ECO:0000313" key="1">
    <source>
        <dbReference type="EMBL" id="JAH51601.1"/>
    </source>
</evidence>
<reference evidence="1" key="2">
    <citation type="journal article" date="2015" name="Fish Shellfish Immunol.">
        <title>Early steps in the European eel (Anguilla anguilla)-Vibrio vulnificus interaction in the gills: Role of the RtxA13 toxin.</title>
        <authorList>
            <person name="Callol A."/>
            <person name="Pajuelo D."/>
            <person name="Ebbesson L."/>
            <person name="Teles M."/>
            <person name="MacKenzie S."/>
            <person name="Amaro C."/>
        </authorList>
    </citation>
    <scope>NUCLEOTIDE SEQUENCE</scope>
</reference>
<sequence>MIKPGPMTGERKVFLLSLLPFHL</sequence>
<accession>A0A0E9TDC1</accession>
<dbReference type="AlphaFoldDB" id="A0A0E9TDC1"/>
<name>A0A0E9TDC1_ANGAN</name>
<reference evidence="1" key="1">
    <citation type="submission" date="2014-11" db="EMBL/GenBank/DDBJ databases">
        <authorList>
            <person name="Amaro Gonzalez C."/>
        </authorList>
    </citation>
    <scope>NUCLEOTIDE SEQUENCE</scope>
</reference>
<organism evidence="1">
    <name type="scientific">Anguilla anguilla</name>
    <name type="common">European freshwater eel</name>
    <name type="synonym">Muraena anguilla</name>
    <dbReference type="NCBI Taxonomy" id="7936"/>
    <lineage>
        <taxon>Eukaryota</taxon>
        <taxon>Metazoa</taxon>
        <taxon>Chordata</taxon>
        <taxon>Craniata</taxon>
        <taxon>Vertebrata</taxon>
        <taxon>Euteleostomi</taxon>
        <taxon>Actinopterygii</taxon>
        <taxon>Neopterygii</taxon>
        <taxon>Teleostei</taxon>
        <taxon>Anguilliformes</taxon>
        <taxon>Anguillidae</taxon>
        <taxon>Anguilla</taxon>
    </lineage>
</organism>